<evidence type="ECO:0000256" key="1">
    <source>
        <dbReference type="SAM" id="MobiDB-lite"/>
    </source>
</evidence>
<sequence length="393" mass="43869">MEDKPVLKPRRRPRPQAPLPDSVMSFFLDSPPSSSSSENTVPKHVTGDESILEDLRRYSVRSGVTLDSLRYPSSIAFNRSRSDGDDLNSSKSSGRSHLAHRSTSSSSSRSTMPSVSKSKKRARNLANHLGGFVLHSVTPRESSILQYTSMVSPGTHTEYELVLEDAPVTGAGERWVVSRRYSGFRSLRDEFVRVFDRRKHPGAAVDGGRNAHCVHCAPILDELEKLSAKHFPKRRIWGSKSPKVVQERAEQFFSYIQGLLALATNPARRRCPLVALGFAVQLRTFLTLEREPYRGMANGGAVPFLLDEMNRMEARPDNATTLMTIDEMDGAYADTDEEGEYTLKYHVNSHTSPVGSVTDLPSPVFVLEDQEDLRSWDELESWEEASAVSSGRR</sequence>
<evidence type="ECO:0000313" key="3">
    <source>
        <dbReference type="EMBL" id="KAG7399688.1"/>
    </source>
</evidence>
<feature type="compositionally biased region" description="Low complexity" evidence="1">
    <location>
        <begin position="101"/>
        <end position="116"/>
    </location>
</feature>
<evidence type="ECO:0000259" key="2">
    <source>
        <dbReference type="PROSITE" id="PS50195"/>
    </source>
</evidence>
<protein>
    <recommendedName>
        <fullName evidence="2">PX domain-containing protein</fullName>
    </recommendedName>
</protein>
<dbReference type="EMBL" id="JAGDFL010000047">
    <property type="protein sequence ID" value="KAG7399688.1"/>
    <property type="molecule type" value="Genomic_DNA"/>
</dbReference>
<reference evidence="3" key="1">
    <citation type="submission" date="2021-02" db="EMBL/GenBank/DDBJ databases">
        <authorList>
            <person name="Palmer J.M."/>
        </authorList>
    </citation>
    <scope>NUCLEOTIDE SEQUENCE</scope>
    <source>
        <strain evidence="3">SCRP23</strain>
    </source>
</reference>
<comment type="caution">
    <text evidence="3">The sequence shown here is derived from an EMBL/GenBank/DDBJ whole genome shotgun (WGS) entry which is preliminary data.</text>
</comment>
<dbReference type="OrthoDB" id="62890at2759"/>
<proteinExistence type="predicted"/>
<dbReference type="PROSITE" id="PS50195">
    <property type="entry name" value="PX"/>
    <property type="match status" value="1"/>
</dbReference>
<evidence type="ECO:0000313" key="4">
    <source>
        <dbReference type="Proteomes" id="UP000693981"/>
    </source>
</evidence>
<name>A0A8T1X5P7_9STRA</name>
<dbReference type="Proteomes" id="UP000693981">
    <property type="component" value="Unassembled WGS sequence"/>
</dbReference>
<feature type="domain" description="PX" evidence="2">
    <location>
        <begin position="137"/>
        <end position="293"/>
    </location>
</feature>
<feature type="region of interest" description="Disordered" evidence="1">
    <location>
        <begin position="1"/>
        <end position="49"/>
    </location>
</feature>
<dbReference type="CDD" id="cd06093">
    <property type="entry name" value="PX_domain"/>
    <property type="match status" value="1"/>
</dbReference>
<feature type="region of interest" description="Disordered" evidence="1">
    <location>
        <begin position="77"/>
        <end position="121"/>
    </location>
</feature>
<organism evidence="3 4">
    <name type="scientific">Phytophthora boehmeriae</name>
    <dbReference type="NCBI Taxonomy" id="109152"/>
    <lineage>
        <taxon>Eukaryota</taxon>
        <taxon>Sar</taxon>
        <taxon>Stramenopiles</taxon>
        <taxon>Oomycota</taxon>
        <taxon>Peronosporomycetes</taxon>
        <taxon>Peronosporales</taxon>
        <taxon>Peronosporaceae</taxon>
        <taxon>Phytophthora</taxon>
    </lineage>
</organism>
<keyword evidence="4" id="KW-1185">Reference proteome</keyword>
<gene>
    <name evidence="3" type="ORF">PHYBOEH_008195</name>
</gene>
<dbReference type="Pfam" id="PF00787">
    <property type="entry name" value="PX"/>
    <property type="match status" value="1"/>
</dbReference>
<dbReference type="InterPro" id="IPR001683">
    <property type="entry name" value="PX_dom"/>
</dbReference>
<dbReference type="GO" id="GO:0035091">
    <property type="term" value="F:phosphatidylinositol binding"/>
    <property type="evidence" value="ECO:0007669"/>
    <property type="project" value="InterPro"/>
</dbReference>
<dbReference type="AlphaFoldDB" id="A0A8T1X5P7"/>
<accession>A0A8T1X5P7</accession>